<dbReference type="AlphaFoldDB" id="A0A382X5K3"/>
<protein>
    <submittedName>
        <fullName evidence="1">Uncharacterized protein</fullName>
    </submittedName>
</protein>
<name>A0A382X5K3_9ZZZZ</name>
<proteinExistence type="predicted"/>
<evidence type="ECO:0000313" key="1">
    <source>
        <dbReference type="EMBL" id="SVD66154.1"/>
    </source>
</evidence>
<feature type="non-terminal residue" evidence="1">
    <location>
        <position position="48"/>
    </location>
</feature>
<gene>
    <name evidence="1" type="ORF">METZ01_LOCUS419008</name>
</gene>
<organism evidence="1">
    <name type="scientific">marine metagenome</name>
    <dbReference type="NCBI Taxonomy" id="408172"/>
    <lineage>
        <taxon>unclassified sequences</taxon>
        <taxon>metagenomes</taxon>
        <taxon>ecological metagenomes</taxon>
    </lineage>
</organism>
<accession>A0A382X5K3</accession>
<dbReference type="EMBL" id="UINC01165008">
    <property type="protein sequence ID" value="SVD66154.1"/>
    <property type="molecule type" value="Genomic_DNA"/>
</dbReference>
<reference evidence="1" key="1">
    <citation type="submission" date="2018-05" db="EMBL/GenBank/DDBJ databases">
        <authorList>
            <person name="Lanie J.A."/>
            <person name="Ng W.-L."/>
            <person name="Kazmierczak K.M."/>
            <person name="Andrzejewski T.M."/>
            <person name="Davidsen T.M."/>
            <person name="Wayne K.J."/>
            <person name="Tettelin H."/>
            <person name="Glass J.I."/>
            <person name="Rusch D."/>
            <person name="Podicherti R."/>
            <person name="Tsui H.-C.T."/>
            <person name="Winkler M.E."/>
        </authorList>
    </citation>
    <scope>NUCLEOTIDE SEQUENCE</scope>
</reference>
<sequence>MKFRQIATFLGLAIVPAIWAHTASADNVKIGSLGAITGPIVSLVAEIN</sequence>